<accession>A0A540VFD9</accession>
<protein>
    <recommendedName>
        <fullName evidence="4">SGNH/GDSL hydrolase family protein</fullName>
    </recommendedName>
</protein>
<keyword evidence="3" id="KW-1185">Reference proteome</keyword>
<comment type="caution">
    <text evidence="2">The sequence shown here is derived from an EMBL/GenBank/DDBJ whole genome shotgun (WGS) entry which is preliminary data.</text>
</comment>
<reference evidence="2 3" key="1">
    <citation type="submission" date="2019-06" db="EMBL/GenBank/DDBJ databases">
        <title>Genome sequence of Litorilinea aerophila BAA-2444.</title>
        <authorList>
            <person name="Maclea K.S."/>
            <person name="Maurais E.G."/>
            <person name="Iannazzi L.C."/>
        </authorList>
    </citation>
    <scope>NUCLEOTIDE SEQUENCE [LARGE SCALE GENOMIC DNA]</scope>
    <source>
        <strain evidence="2 3">ATCC BAA-2444</strain>
    </source>
</reference>
<evidence type="ECO:0008006" key="4">
    <source>
        <dbReference type="Google" id="ProtNLM"/>
    </source>
</evidence>
<name>A0A540VFD9_9CHLR</name>
<dbReference type="OrthoDB" id="1114448at2"/>
<dbReference type="EMBL" id="VIGC01000013">
    <property type="protein sequence ID" value="TQE95478.1"/>
    <property type="molecule type" value="Genomic_DNA"/>
</dbReference>
<dbReference type="InParanoid" id="A0A540VFD9"/>
<evidence type="ECO:0000313" key="2">
    <source>
        <dbReference type="EMBL" id="TQE95478.1"/>
    </source>
</evidence>
<feature type="compositionally biased region" description="Low complexity" evidence="1">
    <location>
        <begin position="373"/>
        <end position="391"/>
    </location>
</feature>
<dbReference type="AlphaFoldDB" id="A0A540VFD9"/>
<gene>
    <name evidence="2" type="ORF">FKZ61_11590</name>
</gene>
<evidence type="ECO:0000313" key="3">
    <source>
        <dbReference type="Proteomes" id="UP000317371"/>
    </source>
</evidence>
<feature type="region of interest" description="Disordered" evidence="1">
    <location>
        <begin position="364"/>
        <end position="391"/>
    </location>
</feature>
<proteinExistence type="predicted"/>
<evidence type="ECO:0000256" key="1">
    <source>
        <dbReference type="SAM" id="MobiDB-lite"/>
    </source>
</evidence>
<sequence length="405" mass="44381">MNSKRVLQRYLTPLIALSVMALLGMGSSMEASVLTGEPRTRERLHPLLPRVGVAEDGTPVPGVVGADALIVVDHRSVAEFELIPEEYLAAARNLRMVFSDRSVGQNINEGLDCLTASSWGSAPASCRRDYYDSNWSWKTYTEADRQAGVVPGRILFEPDPVRYNRSNWEFEFRMGTWSELTQDFIQNLAPAHVGSKDVLSYQFSYLNVEGDSDIADPASGFFANNGDKYDIYDLEAYMAQHPDKVFILWTTSLARSIGTEAAREFNEQMRAYAAANGGILFDVADIESHRETGEPCYDNRDGVQYCTTNGACENHADDGLNLPAICQDYTTEVDGGHLGAVSGGKIRLAKAFWVLMARIAGWPGPGNTPTPTPTSGTPPATNTPTRVPTVTDTPAARVFVPLIQR</sequence>
<dbReference type="RefSeq" id="WP_141610297.1">
    <property type="nucleotide sequence ID" value="NZ_VIGC02000013.1"/>
</dbReference>
<organism evidence="2 3">
    <name type="scientific">Litorilinea aerophila</name>
    <dbReference type="NCBI Taxonomy" id="1204385"/>
    <lineage>
        <taxon>Bacteria</taxon>
        <taxon>Bacillati</taxon>
        <taxon>Chloroflexota</taxon>
        <taxon>Caldilineae</taxon>
        <taxon>Caldilineales</taxon>
        <taxon>Caldilineaceae</taxon>
        <taxon>Litorilinea</taxon>
    </lineage>
</organism>
<dbReference type="Proteomes" id="UP000317371">
    <property type="component" value="Unassembled WGS sequence"/>
</dbReference>